<evidence type="ECO:0000313" key="2">
    <source>
        <dbReference type="Proteomes" id="UP001162162"/>
    </source>
</evidence>
<proteinExistence type="predicted"/>
<reference evidence="1" key="1">
    <citation type="journal article" date="2023" name="Insect Mol. Biol.">
        <title>Genome sequencing provides insights into the evolution of gene families encoding plant cell wall-degrading enzymes in longhorned beetles.</title>
        <authorList>
            <person name="Shin N.R."/>
            <person name="Okamura Y."/>
            <person name="Kirsch R."/>
            <person name="Pauchet Y."/>
        </authorList>
    </citation>
    <scope>NUCLEOTIDE SEQUENCE</scope>
    <source>
        <strain evidence="1">AMC_N1</strain>
    </source>
</reference>
<comment type="caution">
    <text evidence="1">The sequence shown here is derived from an EMBL/GenBank/DDBJ whole genome shotgun (WGS) entry which is preliminary data.</text>
</comment>
<sequence>MRKKKGKELYVLAAKYPPILYSMRPMPYSEDARHVLITPTANLSSTCRGGESGFTSYSFAGNINAKYPSFLTKLNYGILEFLVSLIQNPKSVNLYHMKFKVTSIVP</sequence>
<organism evidence="1 2">
    <name type="scientific">Aromia moschata</name>
    <dbReference type="NCBI Taxonomy" id="1265417"/>
    <lineage>
        <taxon>Eukaryota</taxon>
        <taxon>Metazoa</taxon>
        <taxon>Ecdysozoa</taxon>
        <taxon>Arthropoda</taxon>
        <taxon>Hexapoda</taxon>
        <taxon>Insecta</taxon>
        <taxon>Pterygota</taxon>
        <taxon>Neoptera</taxon>
        <taxon>Endopterygota</taxon>
        <taxon>Coleoptera</taxon>
        <taxon>Polyphaga</taxon>
        <taxon>Cucujiformia</taxon>
        <taxon>Chrysomeloidea</taxon>
        <taxon>Cerambycidae</taxon>
        <taxon>Cerambycinae</taxon>
        <taxon>Callichromatini</taxon>
        <taxon>Aromia</taxon>
    </lineage>
</organism>
<evidence type="ECO:0000313" key="1">
    <source>
        <dbReference type="EMBL" id="KAJ8943198.1"/>
    </source>
</evidence>
<dbReference type="AlphaFoldDB" id="A0AAV8XXI5"/>
<protein>
    <submittedName>
        <fullName evidence="1">Uncharacterized protein</fullName>
    </submittedName>
</protein>
<name>A0AAV8XXI5_9CUCU</name>
<accession>A0AAV8XXI5</accession>
<gene>
    <name evidence="1" type="ORF">NQ318_000679</name>
</gene>
<keyword evidence="2" id="KW-1185">Reference proteome</keyword>
<dbReference type="Proteomes" id="UP001162162">
    <property type="component" value="Unassembled WGS sequence"/>
</dbReference>
<dbReference type="EMBL" id="JAPWTK010000297">
    <property type="protein sequence ID" value="KAJ8943198.1"/>
    <property type="molecule type" value="Genomic_DNA"/>
</dbReference>